<sequence length="59" mass="6706">MLTFDACPGFRNPTTFVVSATNVAAAVQESMLNSRKVREIIRTGRHYLFISSQPQLYRD</sequence>
<accession>A0A976FPC6</accession>
<dbReference type="EMBL" id="SHOA02000010">
    <property type="protein sequence ID" value="TDH70134.1"/>
    <property type="molecule type" value="Genomic_DNA"/>
</dbReference>
<dbReference type="AlphaFoldDB" id="A0A976FPC6"/>
<name>A0A976FPC6_BRELC</name>
<dbReference type="KEGG" id="blac:94347746"/>
<gene>
    <name evidence="1" type="ORF">CCR75_003984</name>
</gene>
<evidence type="ECO:0000313" key="2">
    <source>
        <dbReference type="Proteomes" id="UP000294530"/>
    </source>
</evidence>
<reference evidence="1 2" key="1">
    <citation type="journal article" date="2021" name="Genome Biol.">
        <title>AFLAP: assembly-free linkage analysis pipeline using k-mers from genome sequencing data.</title>
        <authorList>
            <person name="Fletcher K."/>
            <person name="Zhang L."/>
            <person name="Gil J."/>
            <person name="Han R."/>
            <person name="Cavanaugh K."/>
            <person name="Michelmore R."/>
        </authorList>
    </citation>
    <scope>NUCLEOTIDE SEQUENCE [LARGE SCALE GENOMIC DNA]</scope>
    <source>
        <strain evidence="1 2">SF5</strain>
    </source>
</reference>
<keyword evidence="2" id="KW-1185">Reference proteome</keyword>
<proteinExistence type="predicted"/>
<organism evidence="1 2">
    <name type="scientific">Bremia lactucae</name>
    <name type="common">Lettuce downy mildew</name>
    <dbReference type="NCBI Taxonomy" id="4779"/>
    <lineage>
        <taxon>Eukaryota</taxon>
        <taxon>Sar</taxon>
        <taxon>Stramenopiles</taxon>
        <taxon>Oomycota</taxon>
        <taxon>Peronosporomycetes</taxon>
        <taxon>Peronosporales</taxon>
        <taxon>Peronosporaceae</taxon>
        <taxon>Bremia</taxon>
    </lineage>
</organism>
<comment type="caution">
    <text evidence="1">The sequence shown here is derived from an EMBL/GenBank/DDBJ whole genome shotgun (WGS) entry which is preliminary data.</text>
</comment>
<evidence type="ECO:0000313" key="1">
    <source>
        <dbReference type="EMBL" id="TDH70134.1"/>
    </source>
</evidence>
<dbReference type="RefSeq" id="XP_067819633.1">
    <property type="nucleotide sequence ID" value="XM_067962075.1"/>
</dbReference>
<dbReference type="Proteomes" id="UP000294530">
    <property type="component" value="Unassembled WGS sequence"/>
</dbReference>
<protein>
    <submittedName>
        <fullName evidence="1">Uncharacterized protein</fullName>
    </submittedName>
</protein>
<dbReference type="GeneID" id="94347746"/>